<dbReference type="InterPro" id="IPR032466">
    <property type="entry name" value="Metal_Hydrolase"/>
</dbReference>
<gene>
    <name evidence="6" type="ordered locus">Palpr_0477</name>
</gene>
<keyword evidence="1" id="KW-0482">Metalloprotease</keyword>
<feature type="binding site" evidence="3">
    <location>
        <position position="228"/>
    </location>
    <ligand>
        <name>substrate</name>
    </ligand>
</feature>
<dbReference type="AlphaFoldDB" id="E4T1P2"/>
<keyword evidence="1 4" id="KW-0479">Metal-binding</keyword>
<feature type="binding site" evidence="4">
    <location>
        <position position="64"/>
    </location>
    <ligand>
        <name>Zn(2+)</name>
        <dbReference type="ChEBI" id="CHEBI:29105"/>
        <label>1</label>
        <note>catalytic</note>
    </ligand>
</feature>
<feature type="binding site" evidence="3">
    <location>
        <position position="164"/>
    </location>
    <ligand>
        <name>substrate</name>
    </ligand>
</feature>
<comment type="similarity">
    <text evidence="1">Belongs to the peptidase M38 family.</text>
</comment>
<comment type="cofactor">
    <cofactor evidence="1 4">
        <name>Zn(2+)</name>
        <dbReference type="ChEBI" id="CHEBI:29105"/>
    </cofactor>
    <text evidence="1 4">Binds 2 Zn(2+) ions per subunit.</text>
</comment>
<name>E4T1P2_PALPW</name>
<keyword evidence="7" id="KW-1185">Reference proteome</keyword>
<accession>E4T1P2</accession>
<sequence length="387" mass="41604">MILIKNIAVYQPACLGVNDVLVGGEKIIAIEKSIDISSLKNLNITVIDGTGKKLIPGLIDAHAHIAGAGGEGGPATRTPEMQLSHMINGGITSIVGCLGTDGFTRSLQSVLMKVKGLKQEGVSAFMYTGAYQVPTPTMFGDVAKDIAMIEEVIGVGEVALSDHRSSCPTTPELIRLVEHARVGGMLGGKAGIVNIHMGDAQNPFQPIYDAVNNSELKLTQFYPTHCTRNPYIFEDAKKYGVHGYVDLTASSYPYDMENEIKPSKALGLLMQAGVPVEHITFTSDGNGSLPLFDEQGKLIKVDMGYPSSIFTELRDAVLQENMNLETAVKVVTSNVADILKLKGKGYIAAGKDADLVVIDADFGISDVIARGQLFTHNYKRLRKGMYE</sequence>
<dbReference type="EMBL" id="CP002345">
    <property type="protein sequence ID" value="ADQ78636.1"/>
    <property type="molecule type" value="Genomic_DNA"/>
</dbReference>
<dbReference type="NCBIfam" id="TIGR01975">
    <property type="entry name" value="isoAsp_dipep"/>
    <property type="match status" value="1"/>
</dbReference>
<dbReference type="Proteomes" id="UP000008718">
    <property type="component" value="Chromosome"/>
</dbReference>
<keyword evidence="1 4" id="KW-0862">Zinc</keyword>
<dbReference type="PANTHER" id="PTHR11647">
    <property type="entry name" value="HYDRANTOINASE/DIHYDROPYRIMIDINASE FAMILY MEMBER"/>
    <property type="match status" value="1"/>
</dbReference>
<evidence type="ECO:0000313" key="6">
    <source>
        <dbReference type="EMBL" id="ADQ78636.1"/>
    </source>
</evidence>
<dbReference type="STRING" id="694427.Palpr_0477"/>
<dbReference type="GO" id="GO:0005737">
    <property type="term" value="C:cytoplasm"/>
    <property type="evidence" value="ECO:0007669"/>
    <property type="project" value="UniProtKB-SubCell"/>
</dbReference>
<evidence type="ECO:0000256" key="1">
    <source>
        <dbReference type="PIRNR" id="PIRNR001238"/>
    </source>
</evidence>
<dbReference type="GO" id="GO:0006508">
    <property type="term" value="P:proteolysis"/>
    <property type="evidence" value="ECO:0007669"/>
    <property type="project" value="UniProtKB-KW"/>
</dbReference>
<reference evidence="6 7" key="2">
    <citation type="journal article" date="2011" name="Stand. Genomic Sci.">
        <title>Complete genome sequence of Paludibacter propionicigenes type strain (WB4).</title>
        <authorList>
            <person name="Gronow S."/>
            <person name="Munk C."/>
            <person name="Lapidus A."/>
            <person name="Nolan M."/>
            <person name="Lucas S."/>
            <person name="Hammon N."/>
            <person name="Deshpande S."/>
            <person name="Cheng J.F."/>
            <person name="Tapia R."/>
            <person name="Han C."/>
            <person name="Goodwin L."/>
            <person name="Pitluck S."/>
            <person name="Liolios K."/>
            <person name="Ivanova N."/>
            <person name="Mavromatis K."/>
            <person name="Mikhailova N."/>
            <person name="Pati A."/>
            <person name="Chen A."/>
            <person name="Palaniappan K."/>
            <person name="Land M."/>
            <person name="Hauser L."/>
            <person name="Chang Y.J."/>
            <person name="Jeffries C.D."/>
            <person name="Brambilla E."/>
            <person name="Rohde M."/>
            <person name="Goker M."/>
            <person name="Detter J.C."/>
            <person name="Woyke T."/>
            <person name="Bristow J."/>
            <person name="Eisen J.A."/>
            <person name="Markowitz V."/>
            <person name="Hugenholtz P."/>
            <person name="Kyrpides N.C."/>
            <person name="Klenk H.P."/>
        </authorList>
    </citation>
    <scope>NUCLEOTIDE SEQUENCE [LARGE SCALE GENOMIC DNA]</scope>
    <source>
        <strain evidence="7">DSM 17365 / JCM 13257 / WB4</strain>
    </source>
</reference>
<dbReference type="HOGENOM" id="CLU_058216_0_0_10"/>
<feature type="binding site" evidence="4">
    <location>
        <position position="284"/>
    </location>
    <ligand>
        <name>Zn(2+)</name>
        <dbReference type="ChEBI" id="CHEBI:29105"/>
        <label>1</label>
        <note>catalytic</note>
    </ligand>
</feature>
<dbReference type="OrthoDB" id="9776488at2"/>
<comment type="function">
    <text evidence="1">Catalyzes the hydrolytic cleavage of a subset of L-isoaspartyl (L-beta-aspartyl) dipeptides. Used to degrade proteins damaged by L-isoaspartyl residues formation.</text>
</comment>
<feature type="binding site" evidence="4">
    <location>
        <position position="196"/>
    </location>
    <ligand>
        <name>Zn(2+)</name>
        <dbReference type="ChEBI" id="CHEBI:29105"/>
        <label>2</label>
        <note>catalytic</note>
    </ligand>
</feature>
<dbReference type="GO" id="GO:0008237">
    <property type="term" value="F:metallopeptidase activity"/>
    <property type="evidence" value="ECO:0007669"/>
    <property type="project" value="UniProtKB-KW"/>
</dbReference>
<comment type="subcellular location">
    <subcellularLocation>
        <location evidence="1">Cytoplasm</location>
    </subcellularLocation>
</comment>
<evidence type="ECO:0000256" key="2">
    <source>
        <dbReference type="PIRSR" id="PIRSR001238-1"/>
    </source>
</evidence>
<feature type="domain" description="Amidohydrolase-related" evidence="5">
    <location>
        <begin position="263"/>
        <end position="371"/>
    </location>
</feature>
<dbReference type="SUPFAM" id="SSF51338">
    <property type="entry name" value="Composite domain of metallo-dependent hydrolases"/>
    <property type="match status" value="1"/>
</dbReference>
<dbReference type="eggNOG" id="COG1228">
    <property type="taxonomic scope" value="Bacteria"/>
</dbReference>
<feature type="active site" description="Proton acceptor" evidence="2">
    <location>
        <position position="284"/>
    </location>
</feature>
<dbReference type="GO" id="GO:0008798">
    <property type="term" value="F:beta-aspartyl-peptidase activity"/>
    <property type="evidence" value="ECO:0007669"/>
    <property type="project" value="InterPro"/>
</dbReference>
<evidence type="ECO:0000259" key="5">
    <source>
        <dbReference type="Pfam" id="PF01979"/>
    </source>
</evidence>
<dbReference type="InterPro" id="IPR006680">
    <property type="entry name" value="Amidohydro-rel"/>
</dbReference>
<protein>
    <recommendedName>
        <fullName evidence="1">Isoaspartyl dipeptidase</fullName>
        <ecNumber evidence="1">3.4.19.-</ecNumber>
    </recommendedName>
</protein>
<dbReference type="PANTHER" id="PTHR11647:SF1">
    <property type="entry name" value="COLLAPSIN RESPONSE MEDIATOR PROTEIN"/>
    <property type="match status" value="1"/>
</dbReference>
<dbReference type="InterPro" id="IPR011059">
    <property type="entry name" value="Metal-dep_hydrolase_composite"/>
</dbReference>
<dbReference type="Gene3D" id="3.20.20.140">
    <property type="entry name" value="Metal-dependent hydrolases"/>
    <property type="match status" value="1"/>
</dbReference>
<dbReference type="PIRSF" id="PIRSF001238">
    <property type="entry name" value="IadA"/>
    <property type="match status" value="1"/>
</dbReference>
<dbReference type="EC" id="3.4.19.-" evidence="1"/>
<keyword evidence="1" id="KW-0378">Hydrolase</keyword>
<feature type="binding site" evidence="3">
    <location>
        <position position="100"/>
    </location>
    <ligand>
        <name>substrate</name>
    </ligand>
</feature>
<organism evidence="6 7">
    <name type="scientific">Paludibacter propionicigenes (strain DSM 17365 / JCM 13257 / WB4)</name>
    <dbReference type="NCBI Taxonomy" id="694427"/>
    <lineage>
        <taxon>Bacteria</taxon>
        <taxon>Pseudomonadati</taxon>
        <taxon>Bacteroidota</taxon>
        <taxon>Bacteroidia</taxon>
        <taxon>Bacteroidales</taxon>
        <taxon>Paludibacteraceae</taxon>
        <taxon>Paludibacter</taxon>
    </lineage>
</organism>
<dbReference type="InterPro" id="IPR010229">
    <property type="entry name" value="Pept_M38_dipep"/>
</dbReference>
<proteinExistence type="inferred from homology"/>
<keyword evidence="1" id="KW-0645">Protease</keyword>
<evidence type="ECO:0000256" key="4">
    <source>
        <dbReference type="PIRSR" id="PIRSR001238-3"/>
    </source>
</evidence>
<dbReference type="KEGG" id="ppn:Palpr_0477"/>
<evidence type="ECO:0000313" key="7">
    <source>
        <dbReference type="Proteomes" id="UP000008718"/>
    </source>
</evidence>
<dbReference type="SUPFAM" id="SSF51556">
    <property type="entry name" value="Metallo-dependent hydrolases"/>
    <property type="match status" value="1"/>
</dbReference>
<dbReference type="Gene3D" id="2.30.40.10">
    <property type="entry name" value="Urease, subunit C, domain 1"/>
    <property type="match status" value="1"/>
</dbReference>
<dbReference type="GO" id="GO:0016810">
    <property type="term" value="F:hydrolase activity, acting on carbon-nitrogen (but not peptide) bonds"/>
    <property type="evidence" value="ECO:0007669"/>
    <property type="project" value="InterPro"/>
</dbReference>
<dbReference type="GO" id="GO:0046872">
    <property type="term" value="F:metal ion binding"/>
    <property type="evidence" value="ECO:0007669"/>
    <property type="project" value="UniProtKB-KW"/>
</dbReference>
<evidence type="ECO:0000256" key="3">
    <source>
        <dbReference type="PIRSR" id="PIRSR001238-2"/>
    </source>
</evidence>
<feature type="binding site" evidence="4">
    <location>
        <position position="62"/>
    </location>
    <ligand>
        <name>Zn(2+)</name>
        <dbReference type="ChEBI" id="CHEBI:29105"/>
        <label>1</label>
        <note>catalytic</note>
    </ligand>
</feature>
<reference key="1">
    <citation type="submission" date="2010-11" db="EMBL/GenBank/DDBJ databases">
        <title>The complete genome of Paludibacter propionicigenes DSM 17365.</title>
        <authorList>
            <consortium name="US DOE Joint Genome Institute (JGI-PGF)"/>
            <person name="Lucas S."/>
            <person name="Copeland A."/>
            <person name="Lapidus A."/>
            <person name="Bruce D."/>
            <person name="Goodwin L."/>
            <person name="Pitluck S."/>
            <person name="Kyrpides N."/>
            <person name="Mavromatis K."/>
            <person name="Ivanova N."/>
            <person name="Munk A.C."/>
            <person name="Brettin T."/>
            <person name="Detter J.C."/>
            <person name="Han C."/>
            <person name="Tapia R."/>
            <person name="Land M."/>
            <person name="Hauser L."/>
            <person name="Markowitz V."/>
            <person name="Cheng J.-F."/>
            <person name="Hugenholtz P."/>
            <person name="Woyke T."/>
            <person name="Wu D."/>
            <person name="Gronow S."/>
            <person name="Wellnitz S."/>
            <person name="Brambilla E."/>
            <person name="Klenk H.-P."/>
            <person name="Eisen J.A."/>
        </authorList>
    </citation>
    <scope>NUCLEOTIDE SEQUENCE</scope>
    <source>
        <strain>WB4</strain>
    </source>
</reference>
<feature type="binding site" evidence="3">
    <location>
        <position position="288"/>
    </location>
    <ligand>
        <name>substrate</name>
    </ligand>
</feature>
<feature type="binding site" evidence="4">
    <location>
        <position position="225"/>
    </location>
    <ligand>
        <name>Zn(2+)</name>
        <dbReference type="ChEBI" id="CHEBI:29105"/>
        <label>2</label>
        <note>catalytic</note>
    </ligand>
</feature>
<dbReference type="Pfam" id="PF01979">
    <property type="entry name" value="Amidohydro_1"/>
    <property type="match status" value="1"/>
</dbReference>
<dbReference type="InterPro" id="IPR050378">
    <property type="entry name" value="Metallo-dep_Hydrolases_sf"/>
</dbReference>
<feature type="binding site" evidence="3">
    <location>
        <begin position="69"/>
        <end position="71"/>
    </location>
    <ligand>
        <name>substrate</name>
    </ligand>
</feature>
<dbReference type="RefSeq" id="WP_013444005.1">
    <property type="nucleotide sequence ID" value="NC_014734.1"/>
</dbReference>
<comment type="PTM">
    <text evidence="1">Carboxylation allows a single lysine to coordinate two zinc ions.</text>
</comment>
<feature type="binding site" evidence="3">
    <location>
        <position position="131"/>
    </location>
    <ligand>
        <name>substrate</name>
    </ligand>
</feature>